<accession>A0A5A5U727</accession>
<dbReference type="RefSeq" id="WP_133286206.1">
    <property type="nucleotide sequence ID" value="NZ_BJJW01000036.1"/>
</dbReference>
<dbReference type="AlphaFoldDB" id="A0A5A5U727"/>
<protein>
    <submittedName>
        <fullName evidence="1">Uncharacterized protein</fullName>
    </submittedName>
</protein>
<sequence>MTKTKQNRNKQLKQYLKKLQEHDWHKPATYNNKIATRPIKDLVDYYNAQMVLVLRNNFHQSLESVAGILEIPKVQVFRLSERYEQEFDSIEEIQEAIQNG</sequence>
<comment type="caution">
    <text evidence="1">The sequence shown here is derived from an EMBL/GenBank/DDBJ whole genome shotgun (WGS) entry which is preliminary data.</text>
</comment>
<evidence type="ECO:0000313" key="2">
    <source>
        <dbReference type="Proteomes" id="UP000323274"/>
    </source>
</evidence>
<dbReference type="EMBL" id="BJJW01000036">
    <property type="protein sequence ID" value="GDZ84784.1"/>
    <property type="molecule type" value="Genomic_DNA"/>
</dbReference>
<evidence type="ECO:0000313" key="1">
    <source>
        <dbReference type="EMBL" id="GDZ84784.1"/>
    </source>
</evidence>
<gene>
    <name evidence="1" type="ORF">LCIT_20260</name>
</gene>
<reference evidence="1 2" key="1">
    <citation type="submission" date="2019-04" db="EMBL/GenBank/DDBJ databases">
        <title>A pseudo-fructophilic Leuconostoc citreum strain F192-5 isolated from peel of satsuma mandarin: the first report for isolation and characterization of strain-dependent fructophilic-like characteristics.</title>
        <authorList>
            <person name="Maeno S."/>
            <person name="Tanizawa Y."/>
            <person name="Kajikawa A."/>
            <person name="Kanesaki Y."/>
            <person name="Kubota E."/>
            <person name="Arita M."/>
            <person name="Leon D."/>
            <person name="Endo A."/>
        </authorList>
    </citation>
    <scope>NUCLEOTIDE SEQUENCE [LARGE SCALE GENOMIC DNA]</scope>
    <source>
        <strain evidence="1 2">F192-5</strain>
    </source>
</reference>
<name>A0A5A5U727_LEUCI</name>
<organism evidence="1 2">
    <name type="scientific">Leuconostoc citreum</name>
    <dbReference type="NCBI Taxonomy" id="33964"/>
    <lineage>
        <taxon>Bacteria</taxon>
        <taxon>Bacillati</taxon>
        <taxon>Bacillota</taxon>
        <taxon>Bacilli</taxon>
        <taxon>Lactobacillales</taxon>
        <taxon>Lactobacillaceae</taxon>
        <taxon>Leuconostoc</taxon>
    </lineage>
</organism>
<dbReference type="Proteomes" id="UP000323274">
    <property type="component" value="Unassembled WGS sequence"/>
</dbReference>
<proteinExistence type="predicted"/>